<organism evidence="13 14">
    <name type="scientific">Psilocybe cf. subviscida</name>
    <dbReference type="NCBI Taxonomy" id="2480587"/>
    <lineage>
        <taxon>Eukaryota</taxon>
        <taxon>Fungi</taxon>
        <taxon>Dikarya</taxon>
        <taxon>Basidiomycota</taxon>
        <taxon>Agaricomycotina</taxon>
        <taxon>Agaricomycetes</taxon>
        <taxon>Agaricomycetidae</taxon>
        <taxon>Agaricales</taxon>
        <taxon>Agaricineae</taxon>
        <taxon>Strophariaceae</taxon>
        <taxon>Psilocybe</taxon>
    </lineage>
</organism>
<dbReference type="GO" id="GO:0003968">
    <property type="term" value="F:RNA-directed RNA polymerase activity"/>
    <property type="evidence" value="ECO:0007669"/>
    <property type="project" value="UniProtKB-KW"/>
</dbReference>
<dbReference type="Pfam" id="PF05183">
    <property type="entry name" value="RdRP"/>
    <property type="match status" value="1"/>
</dbReference>
<feature type="compositionally biased region" description="Basic and acidic residues" evidence="9">
    <location>
        <begin position="1258"/>
        <end position="1286"/>
    </location>
</feature>
<evidence type="ECO:0000256" key="2">
    <source>
        <dbReference type="ARBA" id="ARBA00004574"/>
    </source>
</evidence>
<feature type="domain" description="RDRP core" evidence="11">
    <location>
        <begin position="422"/>
        <end position="1039"/>
    </location>
</feature>
<comment type="caution">
    <text evidence="13">The sequence shown here is derived from an EMBL/GenBank/DDBJ whole genome shotgun (WGS) entry which is preliminary data.</text>
</comment>
<dbReference type="InterPro" id="IPR057596">
    <property type="entry name" value="RDRP_core"/>
</dbReference>
<evidence type="ECO:0000256" key="6">
    <source>
        <dbReference type="ARBA" id="ARBA00022895"/>
    </source>
</evidence>
<dbReference type="GO" id="GO:0000781">
    <property type="term" value="C:chromosome, telomeric region"/>
    <property type="evidence" value="ECO:0007669"/>
    <property type="project" value="UniProtKB-SubCell"/>
</dbReference>
<keyword evidence="6" id="KW-0779">Telomere</keyword>
<accession>A0A8H5FB75</accession>
<sequence length="1634" mass="185169">MELAIKYIPGEANKWDVTRAISSVVHADDFQPVIDGRRLNFQVKLNDTPAGGVRNDGTGFVTFPSHAIGLKFLACLDKEPLRVFKKKLKFNKRSGAPPTHVVETLAKTPYLDPNIEEERQNTIIALDEQLRVDAIQFGCLYRPKYPTSPKERLAPRSFSIEWDQDFTKKSVAWLRFDYDHKLFRITAGDELTEREGYTIAISFAGIQKLAVGYDGNPYICFDTRTPPVLETNSFHRTMTGNKETDFRKYKQRIGAINPNHAAVAPYALQLRLVLYNDPRHDVIKLFTDMCQTADLPKGLIINCQPPNQIDALRQGFFTPKRLYELHQALGKFEWPIAFQLESLLHNGILNTGDLDQLLVKIRTLMATKKATAPFMGSLLRKYNEALQVRSATESPMSCFQRIYDTFEFAEASNVFRCYHITFTPMRMILEGPYASQSNRIIRQYMDYQDHFIRVDFRDEDRLQYRWDREVDGASFLEERVGRTLKEGFELAGRRFEFLAYSSSALREHAVWFINPFIHSENGQRICGEYIRDKLGNFRGTELLQCPSKYAARLAQAFTATDPSAKIPRCQWTEIPDMGPEKYLFTDGVGTISRALGDMIWRELCTETRQDPRRVGDVQPSAYQIRFLGYKGVVAVDEELDKRTDGIQMRLRPSMRKFEARDDDSEEAFIEIARAFEIPNTCYLNRPLIMLLEDVGVRRTEFQKLQDTAVADAKTIDESITHLCNVLSAHGLGTPYGVKSILNRLRERYKLDLHVTNTKRGIDNAFLRQLRQVAMIDVLRDIKHSARIPVPDSYLLVGIADEGPSYKGTPGYEDVFCLSAGEIYACVQRPGDPEPTWIKGDVSISRSPVVHPGDVQRVRAIGKPPEGRICLFRHLKNVVVMPSVGKRSLASCLGGGDVDGDLFSVICMDSLLPKSIEAPAAYEGLETYKLKRDSTVEDICDFVVEYINSDLLGLLSDRLLVIADQSIHGMHDKSCLWLAELCSQAVDYPKQGTPPNVDGSSLPRTLIRCKPDWHAAEVVSPRKTDYYESNKALGFLFRAITVDEEDDVIQETNPPVTVMADPISAAILEDVRSYLGDATYIKDPSPDLMKIFRRYVDELRYITSTHTLSNTSGKRLLEAEVVVGTIIAKCSQKRWRKDHKTLLRKLDQISPQDTFRLSLRGCTMEKLPQIPKLSSLPMQLIYSRGIHIEWNHRGSNEKETINTWPVTKAPRFTTDTWFSSQENIDKDDATRGKRKREDRKAESSRTVTSTKLSRHQRKRAGEAASKEPRNPDTSDQEPAHAVEERISHSTTHQGRSSSEANNLHSSPQPESVQRNSSHRQHPRGTIKDLALGRCPLLIGIVKGIADVRQTSTGDWARLVHLVDPSNCYGPGLKVNCFTKRYPEWLPDAALYDVLIMKDLQIVEFNGNITGTGYHNRLKWAAFSPKKGQVYHTELGTAPKEAAIGTMNGDGALFTPFYQPRSTDIQECIDLSDWWREFAKQNAVPVTETKAQQISYLRPIRRMHRLLSEAGPDVAPNGYFDCTVEVVKGYQNNRVYTLWVTDYTRNPQAATVSYNWCPRVLADMLIPFELWDAASSMGPALNAGQYYYIENARMKISPSGYVEGKVVQTKITQLSAHDAGKNNHLKALLESVPPSN</sequence>
<dbReference type="GO" id="GO:0030422">
    <property type="term" value="P:siRNA processing"/>
    <property type="evidence" value="ECO:0007669"/>
    <property type="project" value="TreeGrafter"/>
</dbReference>
<feature type="domain" description="Telomeric single stranded DNA binding POT1/Cdc13" evidence="10">
    <location>
        <begin position="1331"/>
        <end position="1428"/>
    </location>
</feature>
<dbReference type="Pfam" id="PF02765">
    <property type="entry name" value="POT1"/>
    <property type="match status" value="1"/>
</dbReference>
<evidence type="ECO:0000259" key="12">
    <source>
        <dbReference type="Pfam" id="PF16686"/>
    </source>
</evidence>
<evidence type="ECO:0000256" key="1">
    <source>
        <dbReference type="ARBA" id="ARBA00004123"/>
    </source>
</evidence>
<protein>
    <recommendedName>
        <fullName evidence="4">Protection of telomeres protein 1</fullName>
    </recommendedName>
</protein>
<evidence type="ECO:0000256" key="4">
    <source>
        <dbReference type="ARBA" id="ARBA00015253"/>
    </source>
</evidence>
<proteinExistence type="inferred from homology"/>
<dbReference type="InterPro" id="IPR011564">
    <property type="entry name" value="Telomer_end-bd_POT1/Cdc13"/>
</dbReference>
<evidence type="ECO:0000259" key="11">
    <source>
        <dbReference type="Pfam" id="PF05183"/>
    </source>
</evidence>
<evidence type="ECO:0000256" key="9">
    <source>
        <dbReference type="SAM" id="MobiDB-lite"/>
    </source>
</evidence>
<keyword evidence="5" id="KW-0158">Chromosome</keyword>
<dbReference type="GO" id="GO:0000723">
    <property type="term" value="P:telomere maintenance"/>
    <property type="evidence" value="ECO:0007669"/>
    <property type="project" value="InterPro"/>
</dbReference>
<feature type="region of interest" description="Disordered" evidence="9">
    <location>
        <begin position="1214"/>
        <end position="1325"/>
    </location>
</feature>
<evidence type="ECO:0000256" key="7">
    <source>
        <dbReference type="ARBA" id="ARBA00023125"/>
    </source>
</evidence>
<reference evidence="13 14" key="1">
    <citation type="journal article" date="2020" name="ISME J.">
        <title>Uncovering the hidden diversity of litter-decomposition mechanisms in mushroom-forming fungi.</title>
        <authorList>
            <person name="Floudas D."/>
            <person name="Bentzer J."/>
            <person name="Ahren D."/>
            <person name="Johansson T."/>
            <person name="Persson P."/>
            <person name="Tunlid A."/>
        </authorList>
    </citation>
    <scope>NUCLEOTIDE SEQUENCE [LARGE SCALE GENOMIC DNA]</scope>
    <source>
        <strain evidence="13 14">CBS 101986</strain>
    </source>
</reference>
<name>A0A8H5FB75_9AGAR</name>
<dbReference type="InterPro" id="IPR032042">
    <property type="entry name" value="POT1PC"/>
</dbReference>
<evidence type="ECO:0000313" key="13">
    <source>
        <dbReference type="EMBL" id="KAF5330476.1"/>
    </source>
</evidence>
<dbReference type="GO" id="GO:0031380">
    <property type="term" value="C:nuclear RNA-directed RNA polymerase complex"/>
    <property type="evidence" value="ECO:0007669"/>
    <property type="project" value="TreeGrafter"/>
</dbReference>
<keyword evidence="14" id="KW-1185">Reference proteome</keyword>
<feature type="compositionally biased region" description="Polar residues" evidence="9">
    <location>
        <begin position="1287"/>
        <end position="1314"/>
    </location>
</feature>
<dbReference type="GO" id="GO:0043047">
    <property type="term" value="F:single-stranded telomeric DNA binding"/>
    <property type="evidence" value="ECO:0007669"/>
    <property type="project" value="InterPro"/>
</dbReference>
<feature type="domain" description="Protection of telomeres protein 1 ssDNA-binding" evidence="12">
    <location>
        <begin position="1511"/>
        <end position="1607"/>
    </location>
</feature>
<dbReference type="InterPro" id="IPR012340">
    <property type="entry name" value="NA-bd_OB-fold"/>
</dbReference>
<dbReference type="GO" id="GO:0003723">
    <property type="term" value="F:RNA binding"/>
    <property type="evidence" value="ECO:0007669"/>
    <property type="project" value="UniProtKB-KW"/>
</dbReference>
<dbReference type="EMBL" id="JAACJJ010000001">
    <property type="protein sequence ID" value="KAF5330476.1"/>
    <property type="molecule type" value="Genomic_DNA"/>
</dbReference>
<dbReference type="Gene3D" id="2.40.50.140">
    <property type="entry name" value="Nucleic acid-binding proteins"/>
    <property type="match status" value="2"/>
</dbReference>
<evidence type="ECO:0000259" key="10">
    <source>
        <dbReference type="Pfam" id="PF02765"/>
    </source>
</evidence>
<comment type="similarity">
    <text evidence="3">Belongs to the telombin family.</text>
</comment>
<comment type="subcellular location">
    <subcellularLocation>
        <location evidence="2">Chromosome</location>
        <location evidence="2">Telomere</location>
    </subcellularLocation>
    <subcellularLocation>
        <location evidence="1">Nucleus</location>
    </subcellularLocation>
</comment>
<dbReference type="InterPro" id="IPR007855">
    <property type="entry name" value="RDRP"/>
</dbReference>
<gene>
    <name evidence="13" type="ORF">D9619_005910</name>
</gene>
<evidence type="ECO:0000313" key="14">
    <source>
        <dbReference type="Proteomes" id="UP000567179"/>
    </source>
</evidence>
<keyword evidence="7" id="KW-0238">DNA-binding</keyword>
<dbReference type="PANTHER" id="PTHR23079:SF55">
    <property type="entry name" value="RNA-DIRECTED RNA POLYMERASE"/>
    <property type="match status" value="1"/>
</dbReference>
<dbReference type="PANTHER" id="PTHR23079">
    <property type="entry name" value="RNA-DEPENDENT RNA POLYMERASE"/>
    <property type="match status" value="1"/>
</dbReference>
<evidence type="ECO:0000256" key="8">
    <source>
        <dbReference type="ARBA" id="ARBA00023242"/>
    </source>
</evidence>
<dbReference type="OrthoDB" id="6513042at2759"/>
<dbReference type="SUPFAM" id="SSF50249">
    <property type="entry name" value="Nucleic acid-binding proteins"/>
    <property type="match status" value="1"/>
</dbReference>
<evidence type="ECO:0000256" key="3">
    <source>
        <dbReference type="ARBA" id="ARBA00008442"/>
    </source>
</evidence>
<evidence type="ECO:0000256" key="5">
    <source>
        <dbReference type="ARBA" id="ARBA00022454"/>
    </source>
</evidence>
<dbReference type="Pfam" id="PF16686">
    <property type="entry name" value="POT1PC"/>
    <property type="match status" value="1"/>
</dbReference>
<dbReference type="Proteomes" id="UP000567179">
    <property type="component" value="Unassembled WGS sequence"/>
</dbReference>
<keyword evidence="8" id="KW-0539">Nucleus</keyword>